<dbReference type="Gene3D" id="3.40.50.1820">
    <property type="entry name" value="alpha/beta hydrolase"/>
    <property type="match status" value="1"/>
</dbReference>
<keyword evidence="2" id="KW-0378">Hydrolase</keyword>
<dbReference type="RefSeq" id="WP_134115943.1">
    <property type="nucleotide sequence ID" value="NZ_SOEG01000008.1"/>
</dbReference>
<dbReference type="InterPro" id="IPR051044">
    <property type="entry name" value="MAG_DAG_Lipase"/>
</dbReference>
<dbReference type="STRING" id="926561.GCA_000379025_02510"/>
<dbReference type="Pfam" id="PF12146">
    <property type="entry name" value="Hydrolase_4"/>
    <property type="match status" value="1"/>
</dbReference>
<accession>A0A4R8GZJ7</accession>
<sequence length="313" mass="35923">MKNKFKFTAKDNQKIFVYNCLAKEVDIRGIVQIAHGMAEHAARYEEVASALVNNGYIVYANDHRGHGKTVSKREDLGYFAEEEGWKLVVEDFYQLTNIIKKKYPNYPIFILGHSMGSLIVRNYISKYGGEVNGVILSGTLSKQGLLGELGILIAVLEKWLRGAKNKKSILNKLVFMRYNKAFKNPRTPYDWLSRDNNQVDQYINDPLCGQDCTSAFFYDLLSLSKEVNQFENIQKIPKDLPIYLISGSKDPVGDNKKGILEIYNSYLKAGIEDIEYKFYPGGRHEILNEINKEEVFEDIINWLDNHNRGVKDE</sequence>
<dbReference type="GO" id="GO:0016787">
    <property type="term" value="F:hydrolase activity"/>
    <property type="evidence" value="ECO:0007669"/>
    <property type="project" value="UniProtKB-KW"/>
</dbReference>
<keyword evidence="3" id="KW-1185">Reference proteome</keyword>
<evidence type="ECO:0000259" key="1">
    <source>
        <dbReference type="Pfam" id="PF12146"/>
    </source>
</evidence>
<dbReference type="SUPFAM" id="SSF53474">
    <property type="entry name" value="alpha/beta-Hydrolases"/>
    <property type="match status" value="1"/>
</dbReference>
<dbReference type="AlphaFoldDB" id="A0A4R8GZJ7"/>
<feature type="domain" description="Serine aminopeptidase S33" evidence="1">
    <location>
        <begin position="27"/>
        <end position="290"/>
    </location>
</feature>
<dbReference type="InterPro" id="IPR022742">
    <property type="entry name" value="Hydrolase_4"/>
</dbReference>
<comment type="caution">
    <text evidence="2">The sequence shown here is derived from an EMBL/GenBank/DDBJ whole genome shotgun (WGS) entry which is preliminary data.</text>
</comment>
<evidence type="ECO:0000313" key="2">
    <source>
        <dbReference type="EMBL" id="TDX52083.1"/>
    </source>
</evidence>
<dbReference type="InterPro" id="IPR029058">
    <property type="entry name" value="AB_hydrolase_fold"/>
</dbReference>
<reference evidence="2 3" key="1">
    <citation type="submission" date="2019-03" db="EMBL/GenBank/DDBJ databases">
        <title>Subsurface microbial communities from deep shales in Ohio and West Virginia, USA.</title>
        <authorList>
            <person name="Wrighton K."/>
        </authorList>
    </citation>
    <scope>NUCLEOTIDE SEQUENCE [LARGE SCALE GENOMIC DNA]</scope>
    <source>
        <strain evidence="2 3">MSL 6dP</strain>
    </source>
</reference>
<organism evidence="2 3">
    <name type="scientific">Orenia marismortui</name>
    <dbReference type="NCBI Taxonomy" id="46469"/>
    <lineage>
        <taxon>Bacteria</taxon>
        <taxon>Bacillati</taxon>
        <taxon>Bacillota</taxon>
        <taxon>Clostridia</taxon>
        <taxon>Halanaerobiales</taxon>
        <taxon>Halobacteroidaceae</taxon>
        <taxon>Orenia</taxon>
    </lineage>
</organism>
<gene>
    <name evidence="2" type="ORF">C7959_1085</name>
</gene>
<evidence type="ECO:0000313" key="3">
    <source>
        <dbReference type="Proteomes" id="UP000295832"/>
    </source>
</evidence>
<dbReference type="PANTHER" id="PTHR11614">
    <property type="entry name" value="PHOSPHOLIPASE-RELATED"/>
    <property type="match status" value="1"/>
</dbReference>
<dbReference type="EMBL" id="SOEG01000008">
    <property type="protein sequence ID" value="TDX52083.1"/>
    <property type="molecule type" value="Genomic_DNA"/>
</dbReference>
<name>A0A4R8GZJ7_9FIRM</name>
<dbReference type="Proteomes" id="UP000295832">
    <property type="component" value="Unassembled WGS sequence"/>
</dbReference>
<proteinExistence type="predicted"/>
<protein>
    <submittedName>
        <fullName evidence="2">Alpha-beta hydrolase superfamily lysophospholipase</fullName>
    </submittedName>
</protein>